<gene>
    <name evidence="4" type="ORF">BZG36_01542</name>
</gene>
<evidence type="ECO:0000313" key="4">
    <source>
        <dbReference type="EMBL" id="OZJ05304.1"/>
    </source>
</evidence>
<evidence type="ECO:0000256" key="3">
    <source>
        <dbReference type="SAM" id="SignalP"/>
    </source>
</evidence>
<evidence type="ECO:0000256" key="1">
    <source>
        <dbReference type="SAM" id="MobiDB-lite"/>
    </source>
</evidence>
<comment type="caution">
    <text evidence="4">The sequence shown here is derived from an EMBL/GenBank/DDBJ whole genome shotgun (WGS) entry which is preliminary data.</text>
</comment>
<organism evidence="4 5">
    <name type="scientific">Bifiguratus adelaidae</name>
    <dbReference type="NCBI Taxonomy" id="1938954"/>
    <lineage>
        <taxon>Eukaryota</taxon>
        <taxon>Fungi</taxon>
        <taxon>Fungi incertae sedis</taxon>
        <taxon>Mucoromycota</taxon>
        <taxon>Mucoromycotina</taxon>
        <taxon>Endogonomycetes</taxon>
        <taxon>Endogonales</taxon>
        <taxon>Endogonales incertae sedis</taxon>
        <taxon>Bifiguratus</taxon>
    </lineage>
</organism>
<feature type="chain" id="PRO_5012401919" evidence="3">
    <location>
        <begin position="32"/>
        <end position="581"/>
    </location>
</feature>
<reference evidence="4 5" key="1">
    <citation type="journal article" date="2017" name="Mycologia">
        <title>Bifiguratus adelaidae, gen. et sp. nov., a new member of Mucoromycotina in endophytic and soil-dwelling habitats.</title>
        <authorList>
            <person name="Torres-Cruz T.J."/>
            <person name="Billingsley Tobias T.L."/>
            <person name="Almatruk M."/>
            <person name="Hesse C."/>
            <person name="Kuske C.R."/>
            <person name="Desiro A."/>
            <person name="Benucci G.M."/>
            <person name="Bonito G."/>
            <person name="Stajich J.E."/>
            <person name="Dunlap C."/>
            <person name="Arnold A.E."/>
            <person name="Porras-Alfaro A."/>
        </authorList>
    </citation>
    <scope>NUCLEOTIDE SEQUENCE [LARGE SCALE GENOMIC DNA]</scope>
    <source>
        <strain evidence="4 5">AZ0501</strain>
    </source>
</reference>
<feature type="region of interest" description="Disordered" evidence="1">
    <location>
        <begin position="556"/>
        <end position="581"/>
    </location>
</feature>
<dbReference type="PANTHER" id="PTHR38360">
    <property type="entry name" value="OS03G0120000 PROTEIN"/>
    <property type="match status" value="1"/>
</dbReference>
<keyword evidence="5" id="KW-1185">Reference proteome</keyword>
<keyword evidence="2" id="KW-1133">Transmembrane helix</keyword>
<dbReference type="Proteomes" id="UP000242875">
    <property type="component" value="Unassembled WGS sequence"/>
</dbReference>
<protein>
    <submittedName>
        <fullName evidence="4">Uncharacterized protein</fullName>
    </submittedName>
</protein>
<dbReference type="EMBL" id="MVBO01000017">
    <property type="protein sequence ID" value="OZJ05304.1"/>
    <property type="molecule type" value="Genomic_DNA"/>
</dbReference>
<proteinExistence type="predicted"/>
<keyword evidence="2" id="KW-0472">Membrane</keyword>
<name>A0A261Y4A6_9FUNG</name>
<accession>A0A261Y4A6</accession>
<feature type="transmembrane region" description="Helical" evidence="2">
    <location>
        <begin position="522"/>
        <end position="543"/>
    </location>
</feature>
<evidence type="ECO:0000313" key="5">
    <source>
        <dbReference type="Proteomes" id="UP000242875"/>
    </source>
</evidence>
<feature type="region of interest" description="Disordered" evidence="1">
    <location>
        <begin position="38"/>
        <end position="99"/>
    </location>
</feature>
<dbReference type="AlphaFoldDB" id="A0A261Y4A6"/>
<keyword evidence="3" id="KW-0732">Signal</keyword>
<feature type="compositionally biased region" description="Low complexity" evidence="1">
    <location>
        <begin position="49"/>
        <end position="97"/>
    </location>
</feature>
<keyword evidence="2" id="KW-0812">Transmembrane</keyword>
<dbReference type="OrthoDB" id="409848at2759"/>
<feature type="signal peptide" evidence="3">
    <location>
        <begin position="1"/>
        <end position="31"/>
    </location>
</feature>
<evidence type="ECO:0000256" key="2">
    <source>
        <dbReference type="SAM" id="Phobius"/>
    </source>
</evidence>
<feature type="compositionally biased region" description="Polar residues" evidence="1">
    <location>
        <begin position="38"/>
        <end position="48"/>
    </location>
</feature>
<sequence length="581" mass="62586">MRSHHFRRQGSWVQYLIAVILVGLLAPSINAQAVSQPAVTTTQGTQTPPAVATTDSTTNTATSAPPNTSTATAPSQTSTTVPSSTSTTTSATPTTTDISGCLTATDDSHDWFPQKLDYSKLVDADFNVTYFPRYKSVSNFRTGENMMLYCTETPLNISGVDFKVKVRVPVSNAAIRDSSVMGYFDLLGATSAVKYSNAITTSSSVTNLTSPCGANVQGFNGSAPSGADVIFSPQADPNNMIDLSLKFDDNMLPLQKATYVKFFSLFVNQENMADSVFDMVNSTYTCQKQAMNTANIAHRKNVTWMIYSSTDNTFNFQTGQYYKTLTEAAGANLTIFLTGTTAFTTDALRNMLVNNSVLIDMTQYPSSNNTISAWYGLTGYSAQGVINANNAQTQSAIQNGGLYINSPDAPPFMRNGELWRTDYTASSNGAQDWFNRAPSRPDLALMDLVAAQFPDYLGSSYTRTFLRNFTSSETSHTANSNGYCAPTSIESCIDNTNFVNTDSDFSTNAKLPAGTLSQPAKIGLIVGGSVLGACFIAAGFVALRTKLKNRASFSKLNEPGDDEFEMPGSARPWDAPPTGNY</sequence>
<dbReference type="PANTHER" id="PTHR38360:SF1">
    <property type="entry name" value="F12P19.7"/>
    <property type="match status" value="1"/>
</dbReference>